<evidence type="ECO:0000256" key="5">
    <source>
        <dbReference type="ARBA" id="ARBA00023014"/>
    </source>
</evidence>
<organism evidence="7 8">
    <name type="scientific">Henriciella mobilis</name>
    <dbReference type="NCBI Taxonomy" id="2305467"/>
    <lineage>
        <taxon>Bacteria</taxon>
        <taxon>Pseudomonadati</taxon>
        <taxon>Pseudomonadota</taxon>
        <taxon>Alphaproteobacteria</taxon>
        <taxon>Hyphomonadales</taxon>
        <taxon>Hyphomonadaceae</taxon>
        <taxon>Henriciella</taxon>
    </lineage>
</organism>
<dbReference type="GO" id="GO:0051213">
    <property type="term" value="F:dioxygenase activity"/>
    <property type="evidence" value="ECO:0007669"/>
    <property type="project" value="UniProtKB-KW"/>
</dbReference>
<accession>A0A399RF64</accession>
<dbReference type="PANTHER" id="PTHR21266:SF60">
    <property type="entry name" value="3-KETOSTEROID-9-ALPHA-MONOOXYGENASE, OXYGENASE COMPONENT"/>
    <property type="match status" value="1"/>
</dbReference>
<dbReference type="SUPFAM" id="SSF55961">
    <property type="entry name" value="Bet v1-like"/>
    <property type="match status" value="1"/>
</dbReference>
<evidence type="ECO:0000256" key="4">
    <source>
        <dbReference type="ARBA" id="ARBA00023004"/>
    </source>
</evidence>
<keyword evidence="2" id="KW-0479">Metal-binding</keyword>
<protein>
    <submittedName>
        <fullName evidence="7">Aromatic ring-hydroxylating dioxygenase subunit alpha</fullName>
    </submittedName>
</protein>
<keyword evidence="4" id="KW-0408">Iron</keyword>
<dbReference type="Proteomes" id="UP000266385">
    <property type="component" value="Unassembled WGS sequence"/>
</dbReference>
<evidence type="ECO:0000256" key="2">
    <source>
        <dbReference type="ARBA" id="ARBA00022723"/>
    </source>
</evidence>
<proteinExistence type="predicted"/>
<dbReference type="AlphaFoldDB" id="A0A399RF64"/>
<evidence type="ECO:0000313" key="7">
    <source>
        <dbReference type="EMBL" id="RIJ30206.1"/>
    </source>
</evidence>
<name>A0A399RF64_9PROT</name>
<dbReference type="EMBL" id="QWFX01000006">
    <property type="protein sequence ID" value="RIJ30206.1"/>
    <property type="molecule type" value="Genomic_DNA"/>
</dbReference>
<dbReference type="GO" id="GO:0046872">
    <property type="term" value="F:metal ion binding"/>
    <property type="evidence" value="ECO:0007669"/>
    <property type="project" value="UniProtKB-KW"/>
</dbReference>
<evidence type="ECO:0000256" key="1">
    <source>
        <dbReference type="ARBA" id="ARBA00022714"/>
    </source>
</evidence>
<dbReference type="InterPro" id="IPR017941">
    <property type="entry name" value="Rieske_2Fe-2S"/>
</dbReference>
<gene>
    <name evidence="7" type="ORF">D1223_06040</name>
</gene>
<feature type="domain" description="Rieske" evidence="6">
    <location>
        <begin position="29"/>
        <end position="138"/>
    </location>
</feature>
<dbReference type="InterPro" id="IPR036922">
    <property type="entry name" value="Rieske_2Fe-2S_sf"/>
</dbReference>
<dbReference type="Gene3D" id="3.90.380.10">
    <property type="entry name" value="Naphthalene 1,2-dioxygenase Alpha Subunit, Chain A, domain 1"/>
    <property type="match status" value="1"/>
</dbReference>
<dbReference type="InterPro" id="IPR050584">
    <property type="entry name" value="Cholesterol_7-desaturase"/>
</dbReference>
<keyword evidence="1" id="KW-0001">2Fe-2S</keyword>
<dbReference type="OrthoDB" id="9800776at2"/>
<dbReference type="Pfam" id="PF00355">
    <property type="entry name" value="Rieske"/>
    <property type="match status" value="1"/>
</dbReference>
<evidence type="ECO:0000256" key="3">
    <source>
        <dbReference type="ARBA" id="ARBA00023002"/>
    </source>
</evidence>
<reference evidence="7 8" key="1">
    <citation type="submission" date="2018-08" db="EMBL/GenBank/DDBJ databases">
        <title>Henriciella mobilis sp. nov., isolated from seawater.</title>
        <authorList>
            <person name="Cheng H."/>
            <person name="Wu Y.-H."/>
            <person name="Xu X.-W."/>
            <person name="Guo L.-L."/>
        </authorList>
    </citation>
    <scope>NUCLEOTIDE SEQUENCE [LARGE SCALE GENOMIC DNA]</scope>
    <source>
        <strain evidence="7 8">JN25</strain>
    </source>
</reference>
<comment type="caution">
    <text evidence="7">The sequence shown here is derived from an EMBL/GenBank/DDBJ whole genome shotgun (WGS) entry which is preliminary data.</text>
</comment>
<evidence type="ECO:0000259" key="6">
    <source>
        <dbReference type="PROSITE" id="PS51296"/>
    </source>
</evidence>
<evidence type="ECO:0000313" key="8">
    <source>
        <dbReference type="Proteomes" id="UP000266385"/>
    </source>
</evidence>
<dbReference type="RefSeq" id="WP_119375525.1">
    <property type="nucleotide sequence ID" value="NZ_QWFX01000006.1"/>
</dbReference>
<keyword evidence="7" id="KW-0223">Dioxygenase</keyword>
<keyword evidence="3" id="KW-0560">Oxidoreductase</keyword>
<keyword evidence="5" id="KW-0411">Iron-sulfur</keyword>
<sequence>MPDGQTLIDKTVETQPGITSEGWLTDSWYLGCTSKELKPGGLLHRIMLDQPIVIGRTEAGEAFALRDICPHRLVPLSAGKMLDTDGEPTVECPYHGWRFGTDGVCRHMPSVLEEQPYEASRFKVRRYPVHEKNGMIFVFIAHDPKVSGEPDVPPPDFGELPDKPKFVIQEDFNAHMDDAVVGLMDPAHVAFVHSQWWWRPPSVGLKLKEKPFVPRDRGWAIDRHQPSSNSLAYKAVFGGKVTTEIIFQLPGYRWEIVENETARLLTLTCLTPIYKKKTRITQVTWFFGAPLLNLAIPIFKPAARKFLRQDGDIVDLQNEGMKYQKAMIWIDDIDVQAKWYRTLKKEWTASRTEGRSFENPIEPVTLRWRS</sequence>
<dbReference type="PANTHER" id="PTHR21266">
    <property type="entry name" value="IRON-SULFUR DOMAIN CONTAINING PROTEIN"/>
    <property type="match status" value="1"/>
</dbReference>
<dbReference type="Gene3D" id="2.102.10.10">
    <property type="entry name" value="Rieske [2Fe-2S] iron-sulphur domain"/>
    <property type="match status" value="1"/>
</dbReference>
<keyword evidence="8" id="KW-1185">Reference proteome</keyword>
<dbReference type="GO" id="GO:0051537">
    <property type="term" value="F:2 iron, 2 sulfur cluster binding"/>
    <property type="evidence" value="ECO:0007669"/>
    <property type="project" value="UniProtKB-KW"/>
</dbReference>
<dbReference type="PROSITE" id="PS51296">
    <property type="entry name" value="RIESKE"/>
    <property type="match status" value="1"/>
</dbReference>
<dbReference type="CDD" id="cd03469">
    <property type="entry name" value="Rieske_RO_Alpha_N"/>
    <property type="match status" value="1"/>
</dbReference>
<dbReference type="SUPFAM" id="SSF50022">
    <property type="entry name" value="ISP domain"/>
    <property type="match status" value="1"/>
</dbReference>